<dbReference type="PROSITE" id="PS00893">
    <property type="entry name" value="NUDIX_BOX"/>
    <property type="match status" value="1"/>
</dbReference>
<evidence type="ECO:0000313" key="4">
    <source>
        <dbReference type="EMBL" id="SFL67260.1"/>
    </source>
</evidence>
<evidence type="ECO:0000256" key="1">
    <source>
        <dbReference type="ARBA" id="ARBA00001946"/>
    </source>
</evidence>
<sequence length="165" mass="19033">MSVHSAGIILYRFIESKLQVMLVHLGGPFWAKKDDGAWSIPKGIYEKDEDPLAAAKREFREETGREVDGMFIDLGEVKQPSRKIVHAWALKHDFDTSKIVSNLFRLEWPPKSGSIQQFPEADRAQWFEVQEAREKILRGQRTFLERLIVQLGYTPENAGASHYFE</sequence>
<dbReference type="InterPro" id="IPR020084">
    <property type="entry name" value="NUDIX_hydrolase_CS"/>
</dbReference>
<dbReference type="PANTHER" id="PTHR21340">
    <property type="entry name" value="DIADENOSINE 5,5-P1,P4-TETRAPHOSPHATE PYROPHOSPHOHYDROLASE MUTT"/>
    <property type="match status" value="1"/>
</dbReference>
<dbReference type="InterPro" id="IPR015797">
    <property type="entry name" value="NUDIX_hydrolase-like_dom_sf"/>
</dbReference>
<accession>A0A1I4JL30</accession>
<dbReference type="PANTHER" id="PTHR21340:SF7">
    <property type="entry name" value="NUDIX HYDROLASE DOMAIN-CONTAINING PROTEIN"/>
    <property type="match status" value="1"/>
</dbReference>
<dbReference type="InterPro" id="IPR000086">
    <property type="entry name" value="NUDIX_hydrolase_dom"/>
</dbReference>
<dbReference type="InterPro" id="IPR051325">
    <property type="entry name" value="Nudix_hydrolase_domain"/>
</dbReference>
<gene>
    <name evidence="4" type="ORF">SAMN05421863_1002106</name>
</gene>
<evidence type="ECO:0000259" key="3">
    <source>
        <dbReference type="PROSITE" id="PS51462"/>
    </source>
</evidence>
<comment type="cofactor">
    <cofactor evidence="1">
        <name>Mg(2+)</name>
        <dbReference type="ChEBI" id="CHEBI:18420"/>
    </cofactor>
</comment>
<dbReference type="OrthoDB" id="954553at2"/>
<dbReference type="PROSITE" id="PS51462">
    <property type="entry name" value="NUDIX"/>
    <property type="match status" value="1"/>
</dbReference>
<dbReference type="GO" id="GO:0006167">
    <property type="term" value="P:AMP biosynthetic process"/>
    <property type="evidence" value="ECO:0007669"/>
    <property type="project" value="TreeGrafter"/>
</dbReference>
<dbReference type="GO" id="GO:0006754">
    <property type="term" value="P:ATP biosynthetic process"/>
    <property type="evidence" value="ECO:0007669"/>
    <property type="project" value="TreeGrafter"/>
</dbReference>
<dbReference type="Gene3D" id="3.90.79.10">
    <property type="entry name" value="Nucleoside Triphosphate Pyrophosphohydrolase"/>
    <property type="match status" value="1"/>
</dbReference>
<dbReference type="SUPFAM" id="SSF55811">
    <property type="entry name" value="Nudix"/>
    <property type="match status" value="1"/>
</dbReference>
<name>A0A1I4JL30_9PROT</name>
<dbReference type="Proteomes" id="UP000183287">
    <property type="component" value="Unassembled WGS sequence"/>
</dbReference>
<protein>
    <submittedName>
        <fullName evidence="4">Predicted NTP pyrophosphohydrolase, NUDIX family</fullName>
    </submittedName>
</protein>
<evidence type="ECO:0000313" key="5">
    <source>
        <dbReference type="Proteomes" id="UP000183287"/>
    </source>
</evidence>
<keyword evidence="5" id="KW-1185">Reference proteome</keyword>
<dbReference type="Pfam" id="PF00293">
    <property type="entry name" value="NUDIX"/>
    <property type="match status" value="1"/>
</dbReference>
<dbReference type="AlphaFoldDB" id="A0A1I4JL30"/>
<feature type="domain" description="Nudix hydrolase" evidence="3">
    <location>
        <begin position="1"/>
        <end position="149"/>
    </location>
</feature>
<dbReference type="CDD" id="cd04662">
    <property type="entry name" value="NUDIX_Hydrolase"/>
    <property type="match status" value="1"/>
</dbReference>
<dbReference type="EMBL" id="FOUB01000002">
    <property type="protein sequence ID" value="SFL67260.1"/>
    <property type="molecule type" value="Genomic_DNA"/>
</dbReference>
<evidence type="ECO:0000256" key="2">
    <source>
        <dbReference type="ARBA" id="ARBA00022801"/>
    </source>
</evidence>
<organism evidence="4 5">
    <name type="scientific">Nitrosomonas communis</name>
    <dbReference type="NCBI Taxonomy" id="44574"/>
    <lineage>
        <taxon>Bacteria</taxon>
        <taxon>Pseudomonadati</taxon>
        <taxon>Pseudomonadota</taxon>
        <taxon>Betaproteobacteria</taxon>
        <taxon>Nitrosomonadales</taxon>
        <taxon>Nitrosomonadaceae</taxon>
        <taxon>Nitrosomonas</taxon>
    </lineage>
</organism>
<dbReference type="STRING" id="44574.AAW31_00550"/>
<proteinExistence type="predicted"/>
<dbReference type="RefSeq" id="WP_074903009.1">
    <property type="nucleotide sequence ID" value="NZ_FOUB01000002.1"/>
</dbReference>
<keyword evidence="2 4" id="KW-0378">Hydrolase</keyword>
<reference evidence="5" key="1">
    <citation type="submission" date="2016-10" db="EMBL/GenBank/DDBJ databases">
        <authorList>
            <person name="Varghese N."/>
            <person name="Submissions S."/>
        </authorList>
    </citation>
    <scope>NUCLEOTIDE SEQUENCE [LARGE SCALE GENOMIC DNA]</scope>
    <source>
        <strain evidence="5">Nm44</strain>
    </source>
</reference>
<dbReference type="GO" id="GO:0004081">
    <property type="term" value="F:bis(5'-nucleosyl)-tetraphosphatase (asymmetrical) activity"/>
    <property type="evidence" value="ECO:0007669"/>
    <property type="project" value="TreeGrafter"/>
</dbReference>